<keyword evidence="1" id="KW-0677">Repeat</keyword>
<dbReference type="InterPro" id="IPR012334">
    <property type="entry name" value="Pectin_lyas_fold"/>
</dbReference>
<dbReference type="SUPFAM" id="SSF51126">
    <property type="entry name" value="Pectin lyase-like"/>
    <property type="match status" value="1"/>
</dbReference>
<dbReference type="EMBL" id="BARW01019285">
    <property type="protein sequence ID" value="GAI93535.1"/>
    <property type="molecule type" value="Genomic_DNA"/>
</dbReference>
<dbReference type="PANTHER" id="PTHR22990:SF15">
    <property type="entry name" value="F-BOX ONLY PROTEIN 10"/>
    <property type="match status" value="1"/>
</dbReference>
<dbReference type="AlphaFoldDB" id="X1U138"/>
<accession>X1U138</accession>
<dbReference type="InterPro" id="IPR051550">
    <property type="entry name" value="SCF-Subunits/Alg-Epimerases"/>
</dbReference>
<dbReference type="NCBIfam" id="TIGR03804">
    <property type="entry name" value="para_beta_helix"/>
    <property type="match status" value="1"/>
</dbReference>
<dbReference type="PANTHER" id="PTHR22990">
    <property type="entry name" value="F-BOX ONLY PROTEIN"/>
    <property type="match status" value="1"/>
</dbReference>
<feature type="non-terminal residue" evidence="2">
    <location>
        <position position="1"/>
    </location>
</feature>
<dbReference type="Gene3D" id="2.160.20.10">
    <property type="entry name" value="Single-stranded right-handed beta-helix, Pectin lyase-like"/>
    <property type="match status" value="1"/>
</dbReference>
<name>X1U138_9ZZZZ</name>
<evidence type="ECO:0000313" key="2">
    <source>
        <dbReference type="EMBL" id="GAI93535.1"/>
    </source>
</evidence>
<gene>
    <name evidence="2" type="ORF">S12H4_32830</name>
</gene>
<sequence>SLGKAFQLWFEWESPYDDTLWPYGDRYDCNNDVTWFYGMTILGDPTLYVNRSVEHNVGVHALDVPSHVENGTICVNVTVVNNGNHSEDVIVKLFINGTENDNATLSFGKGENNWNESNVSFIWTPSASEEYVVTINVSIPGGTEDFYVDNERNQTVIVGVLNNDTDECFDTIQEAIDDPNTVDGHSILVPQGVYHENLMVNKNLSLIGVNRDTTIIDGDGSGAVVNVSADRVNISGFTIWNGTCGVYLDSSSNVVIVGNNVSNNIVAGVYLDSS</sequence>
<dbReference type="InterPro" id="IPR022441">
    <property type="entry name" value="Para_beta_helix_rpt-2"/>
</dbReference>
<feature type="non-terminal residue" evidence="2">
    <location>
        <position position="274"/>
    </location>
</feature>
<reference evidence="2" key="1">
    <citation type="journal article" date="2014" name="Front. Microbiol.">
        <title>High frequency of phylogenetically diverse reductive dehalogenase-homologous genes in deep subseafloor sedimentary metagenomes.</title>
        <authorList>
            <person name="Kawai M."/>
            <person name="Futagami T."/>
            <person name="Toyoda A."/>
            <person name="Takaki Y."/>
            <person name="Nishi S."/>
            <person name="Hori S."/>
            <person name="Arai W."/>
            <person name="Tsubouchi T."/>
            <person name="Morono Y."/>
            <person name="Uchiyama I."/>
            <person name="Ito T."/>
            <person name="Fujiyama A."/>
            <person name="Inagaki F."/>
            <person name="Takami H."/>
        </authorList>
    </citation>
    <scope>NUCLEOTIDE SEQUENCE</scope>
    <source>
        <strain evidence="2">Expedition CK06-06</strain>
    </source>
</reference>
<proteinExistence type="predicted"/>
<comment type="caution">
    <text evidence="2">The sequence shown here is derived from an EMBL/GenBank/DDBJ whole genome shotgun (WGS) entry which is preliminary data.</text>
</comment>
<organism evidence="2">
    <name type="scientific">marine sediment metagenome</name>
    <dbReference type="NCBI Taxonomy" id="412755"/>
    <lineage>
        <taxon>unclassified sequences</taxon>
        <taxon>metagenomes</taxon>
        <taxon>ecological metagenomes</taxon>
    </lineage>
</organism>
<protein>
    <recommendedName>
        <fullName evidence="3">Periplasmic copper-binding protein NosD beta helix domain-containing protein</fullName>
    </recommendedName>
</protein>
<evidence type="ECO:0008006" key="3">
    <source>
        <dbReference type="Google" id="ProtNLM"/>
    </source>
</evidence>
<evidence type="ECO:0000256" key="1">
    <source>
        <dbReference type="ARBA" id="ARBA00022737"/>
    </source>
</evidence>
<dbReference type="InterPro" id="IPR011050">
    <property type="entry name" value="Pectin_lyase_fold/virulence"/>
</dbReference>